<organism evidence="7 8">
    <name type="scientific">Portunus trituberculatus</name>
    <name type="common">Swimming crab</name>
    <name type="synonym">Neptunus trituberculatus</name>
    <dbReference type="NCBI Taxonomy" id="210409"/>
    <lineage>
        <taxon>Eukaryota</taxon>
        <taxon>Metazoa</taxon>
        <taxon>Ecdysozoa</taxon>
        <taxon>Arthropoda</taxon>
        <taxon>Crustacea</taxon>
        <taxon>Multicrustacea</taxon>
        <taxon>Malacostraca</taxon>
        <taxon>Eumalacostraca</taxon>
        <taxon>Eucarida</taxon>
        <taxon>Decapoda</taxon>
        <taxon>Pleocyemata</taxon>
        <taxon>Brachyura</taxon>
        <taxon>Eubrachyura</taxon>
        <taxon>Portunoidea</taxon>
        <taxon>Portunidae</taxon>
        <taxon>Portuninae</taxon>
        <taxon>Portunus</taxon>
    </lineage>
</organism>
<dbReference type="Gene3D" id="1.25.10.10">
    <property type="entry name" value="Leucine-rich Repeat Variant"/>
    <property type="match status" value="3"/>
</dbReference>
<dbReference type="GO" id="GO:0007155">
    <property type="term" value="P:cell adhesion"/>
    <property type="evidence" value="ECO:0007669"/>
    <property type="project" value="InterPro"/>
</dbReference>
<dbReference type="PRINTS" id="PR01869">
    <property type="entry name" value="BCATNINFAMLY"/>
</dbReference>
<proteinExistence type="predicted"/>
<evidence type="ECO:0000313" key="8">
    <source>
        <dbReference type="Proteomes" id="UP000324222"/>
    </source>
</evidence>
<feature type="repeat" description="ARM" evidence="5">
    <location>
        <begin position="112"/>
        <end position="155"/>
    </location>
</feature>
<dbReference type="EMBL" id="VSRR010000369">
    <property type="protein sequence ID" value="MPC14652.1"/>
    <property type="molecule type" value="Genomic_DNA"/>
</dbReference>
<protein>
    <recommendedName>
        <fullName evidence="2">Armadillo segment polarity protein</fullName>
    </recommendedName>
</protein>
<sequence>MNQQLNQTRSQRVRAAMFPETLDEGMEIPSTQFDPQQPTAVQRLAEPSQMLKHAVVNLINYQDDADLATRAIPELIKLLNDEDQVVVSQAAMMVHRLSKKEASRHAIMNSQQMVAALVRALSNSNDLETTRVTVGALHNLSHHRQGLLAIFKSGGIPALVKLLSSPVESVLFYAITTLHNLLLHQEGSKTAVRMAGGLQKMVALLQRNNVKFLAIVTDCLQILAYGNQESKLIILASQGPQELVRILRSYTYEKLLWTTSRVCALRHLTARHPDAEVAQNAARLKNGIPVIVNLLHPPSRWPLVKAVIGLIRNLALCSANHAPLRESGAIPRLVQLLIRAFQDTQRTCSDNGTGLLQQRSSVASGGSGSIGAYADGVRMEEIVEGTVGALHILARESHNRAIIRGLNVIPIFVQLLYNDIENIERVAAGVLCELAADKEGAEMIEQEGATAPLTELLHSRNEGVGGYDHVPVDSMQGLDIGSQHGGPGSNYGPIDPRDLPPGHQGHPDLTFDQQIPPQPPRDNNQMAAWYDTDL</sequence>
<comment type="subcellular location">
    <subcellularLocation>
        <location evidence="1">Cell membrane</location>
        <topology evidence="1">Peripheral membrane protein</topology>
        <orientation evidence="1">Cytoplasmic side</orientation>
    </subcellularLocation>
</comment>
<feature type="repeat" description="ARM" evidence="5">
    <location>
        <begin position="196"/>
        <end position="238"/>
    </location>
</feature>
<feature type="repeat" description="ARM" evidence="5">
    <location>
        <begin position="154"/>
        <end position="196"/>
    </location>
</feature>
<dbReference type="GO" id="GO:0045296">
    <property type="term" value="F:cadherin binding"/>
    <property type="evidence" value="ECO:0007669"/>
    <property type="project" value="InterPro"/>
</dbReference>
<feature type="repeat" description="ARM" evidence="5">
    <location>
        <begin position="70"/>
        <end position="110"/>
    </location>
</feature>
<gene>
    <name evidence="7" type="primary">arm_2</name>
    <name evidence="7" type="ORF">E2C01_007421</name>
</gene>
<dbReference type="GO" id="GO:0005886">
    <property type="term" value="C:plasma membrane"/>
    <property type="evidence" value="ECO:0007669"/>
    <property type="project" value="UniProtKB-SubCell"/>
</dbReference>
<dbReference type="Pfam" id="PF00514">
    <property type="entry name" value="Arm"/>
    <property type="match status" value="2"/>
</dbReference>
<dbReference type="InterPro" id="IPR016024">
    <property type="entry name" value="ARM-type_fold"/>
</dbReference>
<feature type="compositionally biased region" description="Polar residues" evidence="6">
    <location>
        <begin position="511"/>
        <end position="526"/>
    </location>
</feature>
<keyword evidence="3" id="KW-0879">Wnt signaling pathway</keyword>
<feature type="region of interest" description="Disordered" evidence="6">
    <location>
        <begin position="476"/>
        <end position="534"/>
    </location>
</feature>
<dbReference type="PROSITE" id="PS50176">
    <property type="entry name" value="ARM_REPEAT"/>
    <property type="match status" value="6"/>
</dbReference>
<reference evidence="7 8" key="1">
    <citation type="submission" date="2019-05" db="EMBL/GenBank/DDBJ databases">
        <title>Another draft genome of Portunus trituberculatus and its Hox gene families provides insights of decapod evolution.</title>
        <authorList>
            <person name="Jeong J.-H."/>
            <person name="Song I."/>
            <person name="Kim S."/>
            <person name="Choi T."/>
            <person name="Kim D."/>
            <person name="Ryu S."/>
            <person name="Kim W."/>
        </authorList>
    </citation>
    <scope>NUCLEOTIDE SEQUENCE [LARGE SCALE GENOMIC DNA]</scope>
    <source>
        <tissue evidence="7">Muscle</tissue>
    </source>
</reference>
<evidence type="ECO:0000256" key="3">
    <source>
        <dbReference type="ARBA" id="ARBA00022687"/>
    </source>
</evidence>
<feature type="repeat" description="ARM" evidence="5">
    <location>
        <begin position="407"/>
        <end position="449"/>
    </location>
</feature>
<keyword evidence="4" id="KW-0130">Cell adhesion</keyword>
<name>A0A5B7CY64_PORTR</name>
<comment type="caution">
    <text evidence="7">The sequence shown here is derived from an EMBL/GenBank/DDBJ whole genome shotgun (WGS) entry which is preliminary data.</text>
</comment>
<dbReference type="OrthoDB" id="195736at2759"/>
<evidence type="ECO:0000256" key="1">
    <source>
        <dbReference type="ARBA" id="ARBA00004413"/>
    </source>
</evidence>
<evidence type="ECO:0000256" key="2">
    <source>
        <dbReference type="ARBA" id="ARBA00022289"/>
    </source>
</evidence>
<dbReference type="GO" id="GO:0016055">
    <property type="term" value="P:Wnt signaling pathway"/>
    <property type="evidence" value="ECO:0007669"/>
    <property type="project" value="UniProtKB-KW"/>
</dbReference>
<evidence type="ECO:0000313" key="7">
    <source>
        <dbReference type="EMBL" id="MPC14652.1"/>
    </source>
</evidence>
<accession>A0A5B7CY64</accession>
<evidence type="ECO:0000256" key="5">
    <source>
        <dbReference type="PROSITE-ProRule" id="PRU00259"/>
    </source>
</evidence>
<dbReference type="Gene3D" id="6.10.250.2780">
    <property type="match status" value="1"/>
</dbReference>
<dbReference type="SMART" id="SM00185">
    <property type="entry name" value="ARM"/>
    <property type="match status" value="8"/>
</dbReference>
<evidence type="ECO:0000256" key="4">
    <source>
        <dbReference type="ARBA" id="ARBA00022889"/>
    </source>
</evidence>
<dbReference type="InterPro" id="IPR013284">
    <property type="entry name" value="Beta-catenin"/>
</dbReference>
<feature type="repeat" description="ARM" evidence="5">
    <location>
        <begin position="286"/>
        <end position="329"/>
    </location>
</feature>
<dbReference type="FunFam" id="1.25.10.10:FF:001500">
    <property type="entry name" value="Predicted protein"/>
    <property type="match status" value="1"/>
</dbReference>
<dbReference type="Proteomes" id="UP000324222">
    <property type="component" value="Unassembled WGS sequence"/>
</dbReference>
<keyword evidence="8" id="KW-1185">Reference proteome</keyword>
<evidence type="ECO:0000256" key="6">
    <source>
        <dbReference type="SAM" id="MobiDB-lite"/>
    </source>
</evidence>
<dbReference type="AlphaFoldDB" id="A0A5B7CY64"/>
<dbReference type="InterPro" id="IPR011989">
    <property type="entry name" value="ARM-like"/>
</dbReference>
<dbReference type="PANTHER" id="PTHR45976">
    <property type="entry name" value="ARMADILLO SEGMENT POLARITY PROTEIN"/>
    <property type="match status" value="1"/>
</dbReference>
<dbReference type="InterPro" id="IPR000225">
    <property type="entry name" value="Armadillo"/>
</dbReference>
<dbReference type="SUPFAM" id="SSF48371">
    <property type="entry name" value="ARM repeat"/>
    <property type="match status" value="1"/>
</dbReference>